<dbReference type="AlphaFoldDB" id="A0A5K7ZJN1"/>
<evidence type="ECO:0008006" key="3">
    <source>
        <dbReference type="Google" id="ProtNLM"/>
    </source>
</evidence>
<gene>
    <name evidence="1" type="ORF">DSCO28_16570</name>
</gene>
<dbReference type="Proteomes" id="UP000425960">
    <property type="component" value="Chromosome"/>
</dbReference>
<reference evidence="1 2" key="1">
    <citation type="submission" date="2019-11" db="EMBL/GenBank/DDBJ databases">
        <title>Comparative genomics of hydrocarbon-degrading Desulfosarcina strains.</title>
        <authorList>
            <person name="Watanabe M."/>
            <person name="Kojima H."/>
            <person name="Fukui M."/>
        </authorList>
    </citation>
    <scope>NUCLEOTIDE SEQUENCE [LARGE SCALE GENOMIC DNA]</scope>
    <source>
        <strain evidence="1 2">28bB2T</strain>
    </source>
</reference>
<protein>
    <recommendedName>
        <fullName evidence="3">Glycosyl transferase</fullName>
    </recommendedName>
</protein>
<accession>A0A5K7ZJN1</accession>
<dbReference type="InterPro" id="IPR018641">
    <property type="entry name" value="Trfase_1_rSAM/seldom-assoc"/>
</dbReference>
<dbReference type="EMBL" id="AP021876">
    <property type="protein sequence ID" value="BBO81091.1"/>
    <property type="molecule type" value="Genomic_DNA"/>
</dbReference>
<dbReference type="PANTHER" id="PTHR36529:SF1">
    <property type="entry name" value="GLYCOSYLTRANSFERASE"/>
    <property type="match status" value="1"/>
</dbReference>
<dbReference type="SUPFAM" id="SSF53448">
    <property type="entry name" value="Nucleotide-diphospho-sugar transferases"/>
    <property type="match status" value="1"/>
</dbReference>
<evidence type="ECO:0000313" key="1">
    <source>
        <dbReference type="EMBL" id="BBO81091.1"/>
    </source>
</evidence>
<organism evidence="1 2">
    <name type="scientific">Desulfosarcina ovata subsp. sediminis</name>
    <dbReference type="NCBI Taxonomy" id="885957"/>
    <lineage>
        <taxon>Bacteria</taxon>
        <taxon>Pseudomonadati</taxon>
        <taxon>Thermodesulfobacteriota</taxon>
        <taxon>Desulfobacteria</taxon>
        <taxon>Desulfobacterales</taxon>
        <taxon>Desulfosarcinaceae</taxon>
        <taxon>Desulfosarcina</taxon>
    </lineage>
</organism>
<evidence type="ECO:0000313" key="2">
    <source>
        <dbReference type="Proteomes" id="UP000425960"/>
    </source>
</evidence>
<proteinExistence type="predicted"/>
<dbReference type="PANTHER" id="PTHR36529">
    <property type="entry name" value="SLL1095 PROTEIN"/>
    <property type="match status" value="1"/>
</dbReference>
<dbReference type="RefSeq" id="WP_155321887.1">
    <property type="nucleotide sequence ID" value="NZ_AP021876.1"/>
</dbReference>
<name>A0A5K7ZJN1_9BACT</name>
<sequence>MNKQKHALVLFTKYPEPGLTKTRLMEENGGSLTAQEAADLYRAMCLDTATVALSALERCRNSENDWGTFIFYISSPAEHMPKMKALFDSEVSTSGIQYIVDRGRNFDEHFNSCYQQLFEMDYDTVICIGGDLPAITPDLICRAFSQLIRLREGSKSGAMAIAPCQAGGVSLVGTTKETPFDFTGVFYNQLGITTLDALVHIAEEKCIPLAIFEALFDVDYGEDLGHMISVINAMEYAAQFQEDFLVPIRTLEWIHETGLVASSPPNEASDPRSIIDA</sequence>
<dbReference type="InterPro" id="IPR029044">
    <property type="entry name" value="Nucleotide-diphossugar_trans"/>
</dbReference>
<dbReference type="KEGG" id="dov:DSCO28_16570"/>
<dbReference type="Gene3D" id="3.90.550.10">
    <property type="entry name" value="Spore Coat Polysaccharide Biosynthesis Protein SpsA, Chain A"/>
    <property type="match status" value="1"/>
</dbReference>
<dbReference type="Pfam" id="PF09837">
    <property type="entry name" value="DUF2064"/>
    <property type="match status" value="1"/>
</dbReference>